<comment type="caution">
    <text evidence="3">The sequence shown here is derived from an EMBL/GenBank/DDBJ whole genome shotgun (WGS) entry which is preliminary data.</text>
</comment>
<sequence>MPIYSLLIKAPVDAGNLSPERKLADIEQRIFSRATLATPLPPTAAHAAVRHQSLRRYLAAVRHLLVLHRAVQLGDYGIIRVMIPTLLEFFYGAGASNYGPEMLYFAWLLHPDVTDRALSEGILRSALVKCTTAGSDWKAIDLALEHVNGSFAIDIKNDRNSTHSTFVTFMRQAALGTYMAVIHTFLSPDLQSNGIGMLLSEKVAAFNAKEVRPERVADQIGVPDVTCGDGGVIITSREGERAYGGGDHTGSDNDDFEEVREVDEVDS</sequence>
<gene>
    <name evidence="3" type="ORF">B0T22DRAFT_512217</name>
</gene>
<keyword evidence="4" id="KW-1185">Reference proteome</keyword>
<reference evidence="3" key="1">
    <citation type="journal article" date="2023" name="Mol. Phylogenet. Evol.">
        <title>Genome-scale phylogeny and comparative genomics of the fungal order Sordariales.</title>
        <authorList>
            <person name="Hensen N."/>
            <person name="Bonometti L."/>
            <person name="Westerberg I."/>
            <person name="Brannstrom I.O."/>
            <person name="Guillou S."/>
            <person name="Cros-Aarteil S."/>
            <person name="Calhoun S."/>
            <person name="Haridas S."/>
            <person name="Kuo A."/>
            <person name="Mondo S."/>
            <person name="Pangilinan J."/>
            <person name="Riley R."/>
            <person name="LaButti K."/>
            <person name="Andreopoulos B."/>
            <person name="Lipzen A."/>
            <person name="Chen C."/>
            <person name="Yan M."/>
            <person name="Daum C."/>
            <person name="Ng V."/>
            <person name="Clum A."/>
            <person name="Steindorff A."/>
            <person name="Ohm R.A."/>
            <person name="Martin F."/>
            <person name="Silar P."/>
            <person name="Natvig D.O."/>
            <person name="Lalanne C."/>
            <person name="Gautier V."/>
            <person name="Ament-Velasquez S.L."/>
            <person name="Kruys A."/>
            <person name="Hutchinson M.I."/>
            <person name="Powell A.J."/>
            <person name="Barry K."/>
            <person name="Miller A.N."/>
            <person name="Grigoriev I.V."/>
            <person name="Debuchy R."/>
            <person name="Gladieux P."/>
            <person name="Hiltunen Thoren M."/>
            <person name="Johannesson H."/>
        </authorList>
    </citation>
    <scope>NUCLEOTIDE SEQUENCE</scope>
    <source>
        <strain evidence="3">CBS 314.62</strain>
    </source>
</reference>
<dbReference type="AlphaFoldDB" id="A0AAE0X9L2"/>
<reference evidence="3" key="2">
    <citation type="submission" date="2023-06" db="EMBL/GenBank/DDBJ databases">
        <authorList>
            <consortium name="Lawrence Berkeley National Laboratory"/>
            <person name="Haridas S."/>
            <person name="Hensen N."/>
            <person name="Bonometti L."/>
            <person name="Westerberg I."/>
            <person name="Brannstrom I.O."/>
            <person name="Guillou S."/>
            <person name="Cros-Aarteil S."/>
            <person name="Calhoun S."/>
            <person name="Kuo A."/>
            <person name="Mondo S."/>
            <person name="Pangilinan J."/>
            <person name="Riley R."/>
            <person name="Labutti K."/>
            <person name="Andreopoulos B."/>
            <person name="Lipzen A."/>
            <person name="Chen C."/>
            <person name="Yanf M."/>
            <person name="Daum C."/>
            <person name="Ng V."/>
            <person name="Clum A."/>
            <person name="Steindorff A."/>
            <person name="Ohm R."/>
            <person name="Martin F."/>
            <person name="Silar P."/>
            <person name="Natvig D."/>
            <person name="Lalanne C."/>
            <person name="Gautier V."/>
            <person name="Ament-Velasquez S.L."/>
            <person name="Kruys A."/>
            <person name="Hutchinson M.I."/>
            <person name="Powell A.J."/>
            <person name="Barry K."/>
            <person name="Miller A.N."/>
            <person name="Grigoriev I.V."/>
            <person name="Debuchy R."/>
            <person name="Gladieux P."/>
            <person name="Thoren M.H."/>
            <person name="Johannesson H."/>
        </authorList>
    </citation>
    <scope>NUCLEOTIDE SEQUENCE</scope>
    <source>
        <strain evidence="3">CBS 314.62</strain>
    </source>
</reference>
<evidence type="ECO:0000313" key="3">
    <source>
        <dbReference type="EMBL" id="KAK3688610.1"/>
    </source>
</evidence>
<dbReference type="Proteomes" id="UP001270362">
    <property type="component" value="Unassembled WGS sequence"/>
</dbReference>
<protein>
    <recommendedName>
        <fullName evidence="2">DUF6589 domain-containing protein</fullName>
    </recommendedName>
</protein>
<feature type="domain" description="DUF6589" evidence="2">
    <location>
        <begin position="51"/>
        <end position="183"/>
    </location>
</feature>
<dbReference type="EMBL" id="JAULSO010000002">
    <property type="protein sequence ID" value="KAK3688610.1"/>
    <property type="molecule type" value="Genomic_DNA"/>
</dbReference>
<evidence type="ECO:0000313" key="4">
    <source>
        <dbReference type="Proteomes" id="UP001270362"/>
    </source>
</evidence>
<evidence type="ECO:0000259" key="2">
    <source>
        <dbReference type="Pfam" id="PF20231"/>
    </source>
</evidence>
<feature type="region of interest" description="Disordered" evidence="1">
    <location>
        <begin position="238"/>
        <end position="267"/>
    </location>
</feature>
<proteinExistence type="predicted"/>
<evidence type="ECO:0000256" key="1">
    <source>
        <dbReference type="SAM" id="MobiDB-lite"/>
    </source>
</evidence>
<accession>A0AAE0X9L2</accession>
<organism evidence="3 4">
    <name type="scientific">Podospora appendiculata</name>
    <dbReference type="NCBI Taxonomy" id="314037"/>
    <lineage>
        <taxon>Eukaryota</taxon>
        <taxon>Fungi</taxon>
        <taxon>Dikarya</taxon>
        <taxon>Ascomycota</taxon>
        <taxon>Pezizomycotina</taxon>
        <taxon>Sordariomycetes</taxon>
        <taxon>Sordariomycetidae</taxon>
        <taxon>Sordariales</taxon>
        <taxon>Podosporaceae</taxon>
        <taxon>Podospora</taxon>
    </lineage>
</organism>
<name>A0AAE0X9L2_9PEZI</name>
<feature type="compositionally biased region" description="Acidic residues" evidence="1">
    <location>
        <begin position="252"/>
        <end position="267"/>
    </location>
</feature>
<dbReference type="InterPro" id="IPR046496">
    <property type="entry name" value="DUF6589"/>
</dbReference>
<dbReference type="Pfam" id="PF20231">
    <property type="entry name" value="DUF6589"/>
    <property type="match status" value="1"/>
</dbReference>